<evidence type="ECO:0000313" key="9">
    <source>
        <dbReference type="Proteomes" id="UP000243579"/>
    </source>
</evidence>
<evidence type="ECO:0000256" key="1">
    <source>
        <dbReference type="ARBA" id="ARBA00007265"/>
    </source>
</evidence>
<keyword evidence="2 5" id="KW-0808">Transferase</keyword>
<dbReference type="AlphaFoldDB" id="A0A1V9YEV1"/>
<dbReference type="OrthoDB" id="445712at2759"/>
<dbReference type="GO" id="GO:0000166">
    <property type="term" value="F:nucleotide binding"/>
    <property type="evidence" value="ECO:0007669"/>
    <property type="project" value="UniProtKB-KW"/>
</dbReference>
<dbReference type="GO" id="GO:0052927">
    <property type="term" value="F:CC tRNA cytidylyltransferase activity"/>
    <property type="evidence" value="ECO:0007669"/>
    <property type="project" value="TreeGrafter"/>
</dbReference>
<dbReference type="EMBL" id="JNBR01001919">
    <property type="protein sequence ID" value="OQR84231.1"/>
    <property type="molecule type" value="Genomic_DNA"/>
</dbReference>
<name>A0A1V9YEV1_ACHHY</name>
<evidence type="ECO:0000313" key="8">
    <source>
        <dbReference type="EMBL" id="OQR84231.1"/>
    </source>
</evidence>
<keyword evidence="4 5" id="KW-0694">RNA-binding</keyword>
<dbReference type="CDD" id="cd05398">
    <property type="entry name" value="NT_ClassII-CCAase"/>
    <property type="match status" value="1"/>
</dbReference>
<keyword evidence="3" id="KW-0547">Nucleotide-binding</keyword>
<comment type="similarity">
    <text evidence="1 5">Belongs to the tRNA nucleotidyltransferase/poly(A) polymerase family.</text>
</comment>
<dbReference type="PANTHER" id="PTHR13734:SF5">
    <property type="entry name" value="CCA TRNA NUCLEOTIDYLTRANSFERASE, MITOCHONDRIAL"/>
    <property type="match status" value="1"/>
</dbReference>
<organism evidence="8 9">
    <name type="scientific">Achlya hypogyna</name>
    <name type="common">Oomycete</name>
    <name type="synonym">Protoachlya hypogyna</name>
    <dbReference type="NCBI Taxonomy" id="1202772"/>
    <lineage>
        <taxon>Eukaryota</taxon>
        <taxon>Sar</taxon>
        <taxon>Stramenopiles</taxon>
        <taxon>Oomycota</taxon>
        <taxon>Saprolegniomycetes</taxon>
        <taxon>Saprolegniales</taxon>
        <taxon>Achlyaceae</taxon>
        <taxon>Achlya</taxon>
    </lineage>
</organism>
<dbReference type="InterPro" id="IPR032828">
    <property type="entry name" value="PolyA_RNA-bd"/>
</dbReference>
<dbReference type="InterPro" id="IPR043519">
    <property type="entry name" value="NT_sf"/>
</dbReference>
<proteinExistence type="inferred from homology"/>
<accession>A0A1V9YEV1</accession>
<dbReference type="InterPro" id="IPR002646">
    <property type="entry name" value="PolA_pol_head_dom"/>
</dbReference>
<evidence type="ECO:0000256" key="2">
    <source>
        <dbReference type="ARBA" id="ARBA00022679"/>
    </source>
</evidence>
<dbReference type="SUPFAM" id="SSF81891">
    <property type="entry name" value="Poly A polymerase C-terminal region-like"/>
    <property type="match status" value="1"/>
</dbReference>
<dbReference type="GO" id="GO:0052929">
    <property type="term" value="F:ATP:3'-cytidine-cytidine-tRNA adenylyltransferase activity"/>
    <property type="evidence" value="ECO:0007669"/>
    <property type="project" value="TreeGrafter"/>
</dbReference>
<dbReference type="SUPFAM" id="SSF81301">
    <property type="entry name" value="Nucleotidyltransferase"/>
    <property type="match status" value="1"/>
</dbReference>
<dbReference type="GO" id="GO:0003723">
    <property type="term" value="F:RNA binding"/>
    <property type="evidence" value="ECO:0007669"/>
    <property type="project" value="UniProtKB-KW"/>
</dbReference>
<comment type="caution">
    <text evidence="8">The sequence shown here is derived from an EMBL/GenBank/DDBJ whole genome shotgun (WGS) entry which is preliminary data.</text>
</comment>
<gene>
    <name evidence="8" type="ORF">ACHHYP_13700</name>
</gene>
<dbReference type="PANTHER" id="PTHR13734">
    <property type="entry name" value="TRNA-NUCLEOTIDYLTRANSFERASE"/>
    <property type="match status" value="1"/>
</dbReference>
<evidence type="ECO:0000259" key="6">
    <source>
        <dbReference type="Pfam" id="PF01743"/>
    </source>
</evidence>
<keyword evidence="9" id="KW-1185">Reference proteome</keyword>
<dbReference type="Pfam" id="PF01743">
    <property type="entry name" value="PolyA_pol"/>
    <property type="match status" value="1"/>
</dbReference>
<evidence type="ECO:0000256" key="3">
    <source>
        <dbReference type="ARBA" id="ARBA00022741"/>
    </source>
</evidence>
<dbReference type="Gene3D" id="3.30.460.10">
    <property type="entry name" value="Beta Polymerase, domain 2"/>
    <property type="match status" value="1"/>
</dbReference>
<dbReference type="Pfam" id="PF12627">
    <property type="entry name" value="PolyA_pol_RNAbd"/>
    <property type="match status" value="1"/>
</dbReference>
<dbReference type="Gene3D" id="1.10.3090.10">
    <property type="entry name" value="cca-adding enzyme, domain 2"/>
    <property type="match status" value="1"/>
</dbReference>
<evidence type="ECO:0000259" key="7">
    <source>
        <dbReference type="Pfam" id="PF12627"/>
    </source>
</evidence>
<dbReference type="GO" id="GO:0001680">
    <property type="term" value="P:tRNA 3'-terminal CCA addition"/>
    <property type="evidence" value="ECO:0007669"/>
    <property type="project" value="TreeGrafter"/>
</dbReference>
<sequence>MLLWRQWRHRAVGRPLSSQAMAASLDLTKEEAKLFTVLQFIRDEFAPDVTLRVAGGWVRDKLLGIPSDDIDIALDVGTGEEFAQHILSFQAASGVAPKGFYIVKKNTDASKHLACATVKLLGHDLDFVHLRSETYADPSSRIPTLSDTPASPTDDALRRDITINALFYNLSTRKIEDFTGQGLADLAAKCVRTPLPPLATFLDDPLRVLRAVRFACHYGFSLDAALLEAARDPRVQDALAKKVSRERVGIEVRKMLAGGAPQRAVAVLSELRLWPIVLPRLTPPGPAAVDAVAFAQAAVAPATWTLADKAPHDPTYMLAAALLNSAVDEAPGLGAALDALLHTPRCIVQHSQRRHGQRRDGALADVAFVASALAFIRHSPWTDHKFCMDAIKEDLKWSKAEAKAVADVLDAARSFVLGSDPTVQNTEQRYALLVLWFRAHGAQFDKVLPLLWYKTHGSEAAAAASLAEFRQAFATRALGQVSRATRTRLPATHLQLLLKKPVKKLAELIEILAAYETLHPECSIEDEERFVQHVLEPLYHQSR</sequence>
<reference evidence="8 9" key="1">
    <citation type="journal article" date="2014" name="Genome Biol. Evol.">
        <title>The secreted proteins of Achlya hypogyna and Thraustotheca clavata identify the ancestral oomycete secretome and reveal gene acquisitions by horizontal gene transfer.</title>
        <authorList>
            <person name="Misner I."/>
            <person name="Blouin N."/>
            <person name="Leonard G."/>
            <person name="Richards T.A."/>
            <person name="Lane C.E."/>
        </authorList>
    </citation>
    <scope>NUCLEOTIDE SEQUENCE [LARGE SCALE GENOMIC DNA]</scope>
    <source>
        <strain evidence="8 9">ATCC 48635</strain>
    </source>
</reference>
<dbReference type="Proteomes" id="UP000243579">
    <property type="component" value="Unassembled WGS sequence"/>
</dbReference>
<protein>
    <submittedName>
        <fullName evidence="8">tRNA nucleotidyltransferase</fullName>
    </submittedName>
</protein>
<feature type="domain" description="tRNA nucleotidyltransferase/poly(A) polymerase RNA and SrmB- binding" evidence="7">
    <location>
        <begin position="239"/>
        <end position="281"/>
    </location>
</feature>
<dbReference type="STRING" id="1202772.A0A1V9YEV1"/>
<evidence type="ECO:0000256" key="4">
    <source>
        <dbReference type="ARBA" id="ARBA00022884"/>
    </source>
</evidence>
<evidence type="ECO:0000256" key="5">
    <source>
        <dbReference type="RuleBase" id="RU003953"/>
    </source>
</evidence>
<feature type="domain" description="Poly A polymerase head" evidence="6">
    <location>
        <begin position="51"/>
        <end position="192"/>
    </location>
</feature>